<keyword evidence="2" id="KW-0812">Transmembrane</keyword>
<dbReference type="RefSeq" id="XP_046015924.1">
    <property type="nucleotide sequence ID" value="XM_046158445.1"/>
</dbReference>
<keyword evidence="2" id="KW-1133">Transmembrane helix</keyword>
<reference evidence="3" key="1">
    <citation type="journal article" date="2021" name="Nat. Commun.">
        <title>Genetic determinants of endophytism in the Arabidopsis root mycobiome.</title>
        <authorList>
            <person name="Mesny F."/>
            <person name="Miyauchi S."/>
            <person name="Thiergart T."/>
            <person name="Pickel B."/>
            <person name="Atanasova L."/>
            <person name="Karlsson M."/>
            <person name="Huettel B."/>
            <person name="Barry K.W."/>
            <person name="Haridas S."/>
            <person name="Chen C."/>
            <person name="Bauer D."/>
            <person name="Andreopoulos W."/>
            <person name="Pangilinan J."/>
            <person name="LaButti K."/>
            <person name="Riley R."/>
            <person name="Lipzen A."/>
            <person name="Clum A."/>
            <person name="Drula E."/>
            <person name="Henrissat B."/>
            <person name="Kohler A."/>
            <person name="Grigoriev I.V."/>
            <person name="Martin F.M."/>
            <person name="Hacquard S."/>
        </authorList>
    </citation>
    <scope>NUCLEOTIDE SEQUENCE</scope>
    <source>
        <strain evidence="3">MPI-CAGE-CH-0230</strain>
    </source>
</reference>
<evidence type="ECO:0000256" key="1">
    <source>
        <dbReference type="SAM" id="MobiDB-lite"/>
    </source>
</evidence>
<gene>
    <name evidence="3" type="ORF">B0I36DRAFT_361157</name>
</gene>
<proteinExistence type="predicted"/>
<keyword evidence="2" id="KW-0472">Membrane</keyword>
<dbReference type="EMBL" id="JAGTJQ010000003">
    <property type="protein sequence ID" value="KAH7035831.1"/>
    <property type="molecule type" value="Genomic_DNA"/>
</dbReference>
<feature type="transmembrane region" description="Helical" evidence="2">
    <location>
        <begin position="258"/>
        <end position="283"/>
    </location>
</feature>
<organism evidence="3 4">
    <name type="scientific">Microdochium trichocladiopsis</name>
    <dbReference type="NCBI Taxonomy" id="1682393"/>
    <lineage>
        <taxon>Eukaryota</taxon>
        <taxon>Fungi</taxon>
        <taxon>Dikarya</taxon>
        <taxon>Ascomycota</taxon>
        <taxon>Pezizomycotina</taxon>
        <taxon>Sordariomycetes</taxon>
        <taxon>Xylariomycetidae</taxon>
        <taxon>Xylariales</taxon>
        <taxon>Microdochiaceae</taxon>
        <taxon>Microdochium</taxon>
    </lineage>
</organism>
<protein>
    <submittedName>
        <fullName evidence="3">Uncharacterized protein</fullName>
    </submittedName>
</protein>
<evidence type="ECO:0000256" key="2">
    <source>
        <dbReference type="SAM" id="Phobius"/>
    </source>
</evidence>
<keyword evidence="4" id="KW-1185">Reference proteome</keyword>
<accession>A0A9P8YF61</accession>
<dbReference type="GeneID" id="70187991"/>
<feature type="region of interest" description="Disordered" evidence="1">
    <location>
        <begin position="24"/>
        <end position="46"/>
    </location>
</feature>
<feature type="compositionally biased region" description="Low complexity" evidence="1">
    <location>
        <begin position="24"/>
        <end position="36"/>
    </location>
</feature>
<evidence type="ECO:0000313" key="4">
    <source>
        <dbReference type="Proteomes" id="UP000756346"/>
    </source>
</evidence>
<name>A0A9P8YF61_9PEZI</name>
<dbReference type="OrthoDB" id="4364105at2759"/>
<comment type="caution">
    <text evidence="3">The sequence shown here is derived from an EMBL/GenBank/DDBJ whole genome shotgun (WGS) entry which is preliminary data.</text>
</comment>
<evidence type="ECO:0000313" key="3">
    <source>
        <dbReference type="EMBL" id="KAH7035831.1"/>
    </source>
</evidence>
<dbReference type="AlphaFoldDB" id="A0A9P8YF61"/>
<dbReference type="Proteomes" id="UP000756346">
    <property type="component" value="Unassembled WGS sequence"/>
</dbReference>
<sequence>MSLPASPASAPASLPLTTTIAASVSSTRTGNRSSSTPHAATPRAVTTPFVQRPECASRFITTEFVHTVRHSSLSTTTRVTLFVSDTHGGGSECAGQPDGSSWSPAVCPQSWTAWNMGPWVINQVDAEGNQFSAVCCASGYRPMDGSPYTRDDWDLDALLDDWSGICTSGGRGSVELTAAAPPITHTVSNLDHVSVHQGLFIAWRQLDVSSLTPAPPSLGLCTAAALASWAPGLPDDPALAALGVCAAPEEGHDAQSGYLLLFFAIGLPIVAAGLIAAFCTWFWCRRARKGRAAAATAPVQVDVGVDKGGAGTE</sequence>